<evidence type="ECO:0008006" key="3">
    <source>
        <dbReference type="Google" id="ProtNLM"/>
    </source>
</evidence>
<dbReference type="InterPro" id="IPR011990">
    <property type="entry name" value="TPR-like_helical_dom_sf"/>
</dbReference>
<proteinExistence type="predicted"/>
<reference evidence="1 2" key="1">
    <citation type="submission" date="2014-12" db="EMBL/GenBank/DDBJ databases">
        <title>Complete genome sequence of Streptomyces vietnamensis strain GIMV4.0001, a genetic manipulable producer of the benzoisochromanequinone antibiotic granaticin.</title>
        <authorList>
            <person name="Deng M.R."/>
            <person name="Guo J."/>
            <person name="Ma L.Y."/>
            <person name="Feng G.D."/>
            <person name="Mo C.Y."/>
            <person name="Zhu H.H."/>
        </authorList>
    </citation>
    <scope>NUCLEOTIDE SEQUENCE [LARGE SCALE GENOMIC DNA]</scope>
    <source>
        <strain evidence="2">GIMV4.0001</strain>
    </source>
</reference>
<dbReference type="Gene3D" id="1.25.40.10">
    <property type="entry name" value="Tetratricopeptide repeat domain"/>
    <property type="match status" value="1"/>
</dbReference>
<protein>
    <recommendedName>
        <fullName evidence="3">Tetratricopeptide repeat protein</fullName>
    </recommendedName>
</protein>
<dbReference type="RefSeq" id="WP_041128333.1">
    <property type="nucleotide sequence ID" value="NZ_CP010407.1"/>
</dbReference>
<dbReference type="Proteomes" id="UP000031774">
    <property type="component" value="Chromosome"/>
</dbReference>
<name>A0A0B5I7P6_9ACTN</name>
<evidence type="ECO:0000313" key="1">
    <source>
        <dbReference type="EMBL" id="AJF64264.1"/>
    </source>
</evidence>
<gene>
    <name evidence="1" type="ORF">SVTN_07390</name>
</gene>
<sequence length="172" mass="18320">MDTTTRRRRVRRYLARARRHGAEGRYAEAEGDLRAALRLARTTAGPVSAEAAEAASALGILLEALGRPGEAEETLLFAVHLYERAHGPDDPRLTPPLNALGAVRRRRGDLAGAERFYARVVGIATGTAAHPEGRTAPHGGPPCLHTRTGFPCLCGWRDGGAVRRAGGAHSFG</sequence>
<dbReference type="AlphaFoldDB" id="A0A0B5I7P6"/>
<keyword evidence="2" id="KW-1185">Reference proteome</keyword>
<evidence type="ECO:0000313" key="2">
    <source>
        <dbReference type="Proteomes" id="UP000031774"/>
    </source>
</evidence>
<dbReference type="STRING" id="362257.SVTN_07390"/>
<dbReference type="SUPFAM" id="SSF48452">
    <property type="entry name" value="TPR-like"/>
    <property type="match status" value="1"/>
</dbReference>
<dbReference type="KEGG" id="svt:SVTN_07390"/>
<accession>A0A0B5I7P6</accession>
<dbReference type="EMBL" id="CP010407">
    <property type="protein sequence ID" value="AJF64264.1"/>
    <property type="molecule type" value="Genomic_DNA"/>
</dbReference>
<dbReference type="Pfam" id="PF13424">
    <property type="entry name" value="TPR_12"/>
    <property type="match status" value="1"/>
</dbReference>
<organism evidence="1 2">
    <name type="scientific">Streptomyces vietnamensis</name>
    <dbReference type="NCBI Taxonomy" id="362257"/>
    <lineage>
        <taxon>Bacteria</taxon>
        <taxon>Bacillati</taxon>
        <taxon>Actinomycetota</taxon>
        <taxon>Actinomycetes</taxon>
        <taxon>Kitasatosporales</taxon>
        <taxon>Streptomycetaceae</taxon>
        <taxon>Streptomyces</taxon>
    </lineage>
</organism>
<dbReference type="HOGENOM" id="CLU_1554483_0_0_11"/>